<evidence type="ECO:0000256" key="4">
    <source>
        <dbReference type="ARBA" id="ARBA00022989"/>
    </source>
</evidence>
<comment type="subcellular location">
    <subcellularLocation>
        <location evidence="1">Endomembrane system</location>
        <topology evidence="1">Multi-pass membrane protein</topology>
    </subcellularLocation>
</comment>
<feature type="transmembrane region" description="Helical" evidence="6">
    <location>
        <begin position="191"/>
        <end position="211"/>
    </location>
</feature>
<evidence type="ECO:0000256" key="5">
    <source>
        <dbReference type="ARBA" id="ARBA00023136"/>
    </source>
</evidence>
<name>A0ABR2WUC3_9FUNG</name>
<feature type="transmembrane region" description="Helical" evidence="6">
    <location>
        <begin position="161"/>
        <end position="179"/>
    </location>
</feature>
<feature type="non-terminal residue" evidence="8">
    <location>
        <position position="276"/>
    </location>
</feature>
<proteinExistence type="predicted"/>
<dbReference type="InterPro" id="IPR036259">
    <property type="entry name" value="MFS_trans_sf"/>
</dbReference>
<evidence type="ECO:0000256" key="2">
    <source>
        <dbReference type="ARBA" id="ARBA00022448"/>
    </source>
</evidence>
<comment type="caution">
    <text evidence="8">The sequence shown here is derived from an EMBL/GenBank/DDBJ whole genome shotgun (WGS) entry which is preliminary data.</text>
</comment>
<feature type="transmembrane region" description="Helical" evidence="6">
    <location>
        <begin position="128"/>
        <end position="149"/>
    </location>
</feature>
<evidence type="ECO:0000313" key="8">
    <source>
        <dbReference type="EMBL" id="KAK9765118.1"/>
    </source>
</evidence>
<keyword evidence="5 6" id="KW-0472">Membrane</keyword>
<keyword evidence="9" id="KW-1185">Reference proteome</keyword>
<dbReference type="PROSITE" id="PS50850">
    <property type="entry name" value="MFS"/>
    <property type="match status" value="1"/>
</dbReference>
<evidence type="ECO:0000313" key="9">
    <source>
        <dbReference type="Proteomes" id="UP001479436"/>
    </source>
</evidence>
<dbReference type="InterPro" id="IPR011701">
    <property type="entry name" value="MFS"/>
</dbReference>
<evidence type="ECO:0000256" key="3">
    <source>
        <dbReference type="ARBA" id="ARBA00022692"/>
    </source>
</evidence>
<reference evidence="8 9" key="1">
    <citation type="submission" date="2023-04" db="EMBL/GenBank/DDBJ databases">
        <title>Genome of Basidiobolus ranarum AG-B5.</title>
        <authorList>
            <person name="Stajich J.E."/>
            <person name="Carter-House D."/>
            <person name="Gryganskyi A."/>
        </authorList>
    </citation>
    <scope>NUCLEOTIDE SEQUENCE [LARGE SCALE GENOMIC DNA]</scope>
    <source>
        <strain evidence="8 9">AG-B5</strain>
    </source>
</reference>
<dbReference type="Proteomes" id="UP001479436">
    <property type="component" value="Unassembled WGS sequence"/>
</dbReference>
<dbReference type="EMBL" id="JASJQH010000313">
    <property type="protein sequence ID" value="KAK9765118.1"/>
    <property type="molecule type" value="Genomic_DNA"/>
</dbReference>
<organism evidence="8 9">
    <name type="scientific">Basidiobolus ranarum</name>
    <dbReference type="NCBI Taxonomy" id="34480"/>
    <lineage>
        <taxon>Eukaryota</taxon>
        <taxon>Fungi</taxon>
        <taxon>Fungi incertae sedis</taxon>
        <taxon>Zoopagomycota</taxon>
        <taxon>Entomophthoromycotina</taxon>
        <taxon>Basidiobolomycetes</taxon>
        <taxon>Basidiobolales</taxon>
        <taxon>Basidiobolaceae</taxon>
        <taxon>Basidiobolus</taxon>
    </lineage>
</organism>
<dbReference type="SUPFAM" id="SSF103473">
    <property type="entry name" value="MFS general substrate transporter"/>
    <property type="match status" value="1"/>
</dbReference>
<dbReference type="PANTHER" id="PTHR23501">
    <property type="entry name" value="MAJOR FACILITATOR SUPERFAMILY"/>
    <property type="match status" value="1"/>
</dbReference>
<feature type="transmembrane region" description="Helical" evidence="6">
    <location>
        <begin position="227"/>
        <end position="246"/>
    </location>
</feature>
<feature type="transmembrane region" description="Helical" evidence="6">
    <location>
        <begin position="35"/>
        <end position="52"/>
    </location>
</feature>
<evidence type="ECO:0000256" key="6">
    <source>
        <dbReference type="SAM" id="Phobius"/>
    </source>
</evidence>
<dbReference type="InterPro" id="IPR020846">
    <property type="entry name" value="MFS_dom"/>
</dbReference>
<feature type="domain" description="Major facilitator superfamily (MFS) profile" evidence="7">
    <location>
        <begin position="38"/>
        <end position="276"/>
    </location>
</feature>
<feature type="transmembrane region" description="Helical" evidence="6">
    <location>
        <begin position="258"/>
        <end position="275"/>
    </location>
</feature>
<evidence type="ECO:0000259" key="7">
    <source>
        <dbReference type="PROSITE" id="PS50850"/>
    </source>
</evidence>
<gene>
    <name evidence="8" type="ORF">K7432_006792</name>
</gene>
<dbReference type="Pfam" id="PF07690">
    <property type="entry name" value="MFS_1"/>
    <property type="match status" value="1"/>
</dbReference>
<accession>A0ABR2WUC3</accession>
<keyword evidence="3 6" id="KW-0812">Transmembrane</keyword>
<dbReference type="PANTHER" id="PTHR23501:SF191">
    <property type="entry name" value="VACUOLAR BASIC AMINO ACID TRANSPORTER 4"/>
    <property type="match status" value="1"/>
</dbReference>
<keyword evidence="2" id="KW-0813">Transport</keyword>
<feature type="transmembrane region" description="Helical" evidence="6">
    <location>
        <begin position="72"/>
        <end position="90"/>
    </location>
</feature>
<dbReference type="PRINTS" id="PR01036">
    <property type="entry name" value="TCRTETB"/>
</dbReference>
<dbReference type="Gene3D" id="1.20.1720.10">
    <property type="entry name" value="Multidrug resistance protein D"/>
    <property type="match status" value="1"/>
</dbReference>
<evidence type="ECO:0000256" key="1">
    <source>
        <dbReference type="ARBA" id="ARBA00004127"/>
    </source>
</evidence>
<sequence>MSEKSPSALELKDLDKSLENQDVGVIEKEMSYRKLIALFIGLALTFFLGAIDDTIVATCLSHIANEFEAMDSISWVGTSYLLSMTILHPLYGKLATLFGRKIVLIGAICIFIVGTVLCGVSQNMTMLILSRAFTGIGGGGTYSLSFIIISDTFPLRDRGKYMGILAGVFALASITGPLLGGALADNLTWRWAFYIKLPLAVVTLFVIGYFLDADRTPGTFLSKIKRVDWIGTLLLAAGVICILIPTNWGGSKYEWTDPAIISIYVIGLGLLAIFIV</sequence>
<feature type="transmembrane region" description="Helical" evidence="6">
    <location>
        <begin position="102"/>
        <end position="122"/>
    </location>
</feature>
<keyword evidence="4 6" id="KW-1133">Transmembrane helix</keyword>
<protein>
    <recommendedName>
        <fullName evidence="7">Major facilitator superfamily (MFS) profile domain-containing protein</fullName>
    </recommendedName>
</protein>